<gene>
    <name evidence="11" type="ORF">GTW23_08620</name>
</gene>
<keyword evidence="4 9" id="KW-0812">Transmembrane</keyword>
<comment type="caution">
    <text evidence="11">The sequence shown here is derived from an EMBL/GenBank/DDBJ whole genome shotgun (WGS) entry which is preliminary data.</text>
</comment>
<dbReference type="Proteomes" id="UP001320715">
    <property type="component" value="Unassembled WGS sequence"/>
</dbReference>
<evidence type="ECO:0000256" key="9">
    <source>
        <dbReference type="SAM" id="Phobius"/>
    </source>
</evidence>
<feature type="transmembrane region" description="Helical" evidence="9">
    <location>
        <begin position="103"/>
        <end position="125"/>
    </location>
</feature>
<keyword evidence="3" id="KW-1003">Cell membrane</keyword>
<reference evidence="11 12" key="1">
    <citation type="submission" date="2020-01" db="EMBL/GenBank/DDBJ databases">
        <title>Genomes of bacteria type strains.</title>
        <authorList>
            <person name="Chen J."/>
            <person name="Zhu S."/>
            <person name="Yang J."/>
        </authorList>
    </citation>
    <scope>NUCLEOTIDE SEQUENCE [LARGE SCALE GENOMIC DNA]</scope>
    <source>
        <strain evidence="11 12">DSM 16655</strain>
    </source>
</reference>
<evidence type="ECO:0000256" key="1">
    <source>
        <dbReference type="ARBA" id="ARBA00004651"/>
    </source>
</evidence>
<evidence type="ECO:0000256" key="6">
    <source>
        <dbReference type="ARBA" id="ARBA00022989"/>
    </source>
</evidence>
<evidence type="ECO:0000259" key="10">
    <source>
        <dbReference type="Pfam" id="PF01618"/>
    </source>
</evidence>
<comment type="subcellular location">
    <subcellularLocation>
        <location evidence="1">Cell membrane</location>
        <topology evidence="1">Multi-pass membrane protein</topology>
    </subcellularLocation>
    <subcellularLocation>
        <location evidence="8">Membrane</location>
        <topology evidence="8">Multi-pass membrane protein</topology>
    </subcellularLocation>
</comment>
<dbReference type="Pfam" id="PF01618">
    <property type="entry name" value="MotA_ExbB"/>
    <property type="match status" value="1"/>
</dbReference>
<feature type="transmembrane region" description="Helical" evidence="9">
    <location>
        <begin position="20"/>
        <end position="41"/>
    </location>
</feature>
<evidence type="ECO:0000256" key="5">
    <source>
        <dbReference type="ARBA" id="ARBA00022927"/>
    </source>
</evidence>
<evidence type="ECO:0000313" key="11">
    <source>
        <dbReference type="EMBL" id="MCO6408233.1"/>
    </source>
</evidence>
<organism evidence="11 12">
    <name type="scientific">Hoeflea alexandrii</name>
    <dbReference type="NCBI Taxonomy" id="288436"/>
    <lineage>
        <taxon>Bacteria</taxon>
        <taxon>Pseudomonadati</taxon>
        <taxon>Pseudomonadota</taxon>
        <taxon>Alphaproteobacteria</taxon>
        <taxon>Hyphomicrobiales</taxon>
        <taxon>Rhizobiaceae</taxon>
        <taxon>Hoeflea</taxon>
    </lineage>
</organism>
<protein>
    <submittedName>
        <fullName evidence="11">MotA/TolQ/ExbB proton channel family protein</fullName>
    </submittedName>
</protein>
<feature type="domain" description="MotA/TolQ/ExbB proton channel" evidence="10">
    <location>
        <begin position="62"/>
        <end position="179"/>
    </location>
</feature>
<dbReference type="InterPro" id="IPR002898">
    <property type="entry name" value="MotA_ExbB_proton_chnl"/>
</dbReference>
<feature type="transmembrane region" description="Helical" evidence="9">
    <location>
        <begin position="137"/>
        <end position="166"/>
    </location>
</feature>
<proteinExistence type="inferred from homology"/>
<comment type="similarity">
    <text evidence="8">Belongs to the exbB/tolQ family.</text>
</comment>
<sequence length="213" mass="23055">MTLLENPIARFRDFIDIGGPVVMLLLFLSVIAVAMILFKLWQFSSLRLGTQKGVHSLEMLAVRLKRQSAESNLARTDIEDVLAVNANAQIKALQRGFRVLDTIAQIAPLIGLFGTVLGMITAFQALQQSGHNVDPSILAGGIWVALLTTAVGLAVAMPTSIALTYFESRVDRHQQAIEMAVTRILNPVAHHSYQDPRASASMTGAWPVPADAA</sequence>
<keyword evidence="2 8" id="KW-0813">Transport</keyword>
<dbReference type="RefSeq" id="WP_252915407.1">
    <property type="nucleotide sequence ID" value="NZ_JAAAML010000001.1"/>
</dbReference>
<keyword evidence="6 9" id="KW-1133">Transmembrane helix</keyword>
<evidence type="ECO:0000256" key="4">
    <source>
        <dbReference type="ARBA" id="ARBA00022692"/>
    </source>
</evidence>
<dbReference type="PANTHER" id="PTHR30625">
    <property type="entry name" value="PROTEIN TOLQ"/>
    <property type="match status" value="1"/>
</dbReference>
<evidence type="ECO:0000313" key="12">
    <source>
        <dbReference type="Proteomes" id="UP001320715"/>
    </source>
</evidence>
<keyword evidence="5 8" id="KW-0653">Protein transport</keyword>
<evidence type="ECO:0000256" key="7">
    <source>
        <dbReference type="ARBA" id="ARBA00023136"/>
    </source>
</evidence>
<dbReference type="EMBL" id="JAAAML010000001">
    <property type="protein sequence ID" value="MCO6408233.1"/>
    <property type="molecule type" value="Genomic_DNA"/>
</dbReference>
<evidence type="ECO:0000256" key="3">
    <source>
        <dbReference type="ARBA" id="ARBA00022475"/>
    </source>
</evidence>
<name>A0ABT1CQN4_9HYPH</name>
<evidence type="ECO:0000256" key="8">
    <source>
        <dbReference type="RuleBase" id="RU004057"/>
    </source>
</evidence>
<accession>A0ABT1CQN4</accession>
<evidence type="ECO:0000256" key="2">
    <source>
        <dbReference type="ARBA" id="ARBA00022448"/>
    </source>
</evidence>
<dbReference type="InterPro" id="IPR050790">
    <property type="entry name" value="ExbB/TolQ_transport"/>
</dbReference>
<keyword evidence="7 9" id="KW-0472">Membrane</keyword>
<keyword evidence="12" id="KW-1185">Reference proteome</keyword>
<dbReference type="PANTHER" id="PTHR30625:SF15">
    <property type="entry name" value="BIOPOLYMER TRANSPORT PROTEIN EXBB"/>
    <property type="match status" value="1"/>
</dbReference>